<sequence length="45" mass="5445">MHFLCNEWCRQDPFKNRFFPMLGIDLESSTLYISLTCEIIFNHHP</sequence>
<protein>
    <submittedName>
        <fullName evidence="1">Uncharacterized protein</fullName>
    </submittedName>
</protein>
<proteinExistence type="predicted"/>
<evidence type="ECO:0000313" key="1">
    <source>
        <dbReference type="EMBL" id="JAH01690.1"/>
    </source>
</evidence>
<organism evidence="1">
    <name type="scientific">Anguilla anguilla</name>
    <name type="common">European freshwater eel</name>
    <name type="synonym">Muraena anguilla</name>
    <dbReference type="NCBI Taxonomy" id="7936"/>
    <lineage>
        <taxon>Eukaryota</taxon>
        <taxon>Metazoa</taxon>
        <taxon>Chordata</taxon>
        <taxon>Craniata</taxon>
        <taxon>Vertebrata</taxon>
        <taxon>Euteleostomi</taxon>
        <taxon>Actinopterygii</taxon>
        <taxon>Neopterygii</taxon>
        <taxon>Teleostei</taxon>
        <taxon>Anguilliformes</taxon>
        <taxon>Anguillidae</taxon>
        <taxon>Anguilla</taxon>
    </lineage>
</organism>
<dbReference type="EMBL" id="GBXM01106887">
    <property type="protein sequence ID" value="JAH01690.1"/>
    <property type="molecule type" value="Transcribed_RNA"/>
</dbReference>
<reference evidence="1" key="2">
    <citation type="journal article" date="2015" name="Fish Shellfish Immunol.">
        <title>Early steps in the European eel (Anguilla anguilla)-Vibrio vulnificus interaction in the gills: Role of the RtxA13 toxin.</title>
        <authorList>
            <person name="Callol A."/>
            <person name="Pajuelo D."/>
            <person name="Ebbesson L."/>
            <person name="Teles M."/>
            <person name="MacKenzie S."/>
            <person name="Amaro C."/>
        </authorList>
    </citation>
    <scope>NUCLEOTIDE SEQUENCE</scope>
</reference>
<name>A0A0E9PCB3_ANGAN</name>
<reference evidence="1" key="1">
    <citation type="submission" date="2014-11" db="EMBL/GenBank/DDBJ databases">
        <authorList>
            <person name="Amaro Gonzalez C."/>
        </authorList>
    </citation>
    <scope>NUCLEOTIDE SEQUENCE</scope>
</reference>
<accession>A0A0E9PCB3</accession>
<dbReference type="AlphaFoldDB" id="A0A0E9PCB3"/>